<dbReference type="InterPro" id="IPR002156">
    <property type="entry name" value="RNaseH_domain"/>
</dbReference>
<gene>
    <name evidence="2" type="ORF">CXB51_002168</name>
</gene>
<keyword evidence="3" id="KW-1185">Reference proteome</keyword>
<dbReference type="CDD" id="cd06222">
    <property type="entry name" value="RNase_H_like"/>
    <property type="match status" value="1"/>
</dbReference>
<evidence type="ECO:0000313" key="3">
    <source>
        <dbReference type="Proteomes" id="UP000701853"/>
    </source>
</evidence>
<dbReference type="InterPro" id="IPR036397">
    <property type="entry name" value="RNaseH_sf"/>
</dbReference>
<dbReference type="InterPro" id="IPR012337">
    <property type="entry name" value="RNaseH-like_sf"/>
</dbReference>
<evidence type="ECO:0000259" key="1">
    <source>
        <dbReference type="Pfam" id="PF13456"/>
    </source>
</evidence>
<accession>A0A8J5ZHR0</accession>
<evidence type="ECO:0000313" key="2">
    <source>
        <dbReference type="EMBL" id="KAG8502170.1"/>
    </source>
</evidence>
<dbReference type="InterPro" id="IPR044730">
    <property type="entry name" value="RNase_H-like_dom_plant"/>
</dbReference>
<dbReference type="EMBL" id="JAHUZN010000001">
    <property type="protein sequence ID" value="KAG8502170.1"/>
    <property type="molecule type" value="Genomic_DNA"/>
</dbReference>
<dbReference type="SUPFAM" id="SSF53098">
    <property type="entry name" value="Ribonuclease H-like"/>
    <property type="match status" value="1"/>
</dbReference>
<dbReference type="Pfam" id="PF13456">
    <property type="entry name" value="RVT_3"/>
    <property type="match status" value="1"/>
</dbReference>
<comment type="caution">
    <text evidence="2">The sequence shown here is derived from an EMBL/GenBank/DDBJ whole genome shotgun (WGS) entry which is preliminary data.</text>
</comment>
<protein>
    <recommendedName>
        <fullName evidence="1">RNase H type-1 domain-containing protein</fullName>
    </recommendedName>
</protein>
<dbReference type="PANTHER" id="PTHR47074:SF61">
    <property type="entry name" value="RNASE H TYPE-1 DOMAIN-CONTAINING PROTEIN"/>
    <property type="match status" value="1"/>
</dbReference>
<dbReference type="GO" id="GO:0004523">
    <property type="term" value="F:RNA-DNA hybrid ribonuclease activity"/>
    <property type="evidence" value="ECO:0007669"/>
    <property type="project" value="InterPro"/>
</dbReference>
<feature type="domain" description="RNase H type-1" evidence="1">
    <location>
        <begin position="45"/>
        <end position="158"/>
    </location>
</feature>
<dbReference type="Proteomes" id="UP000701853">
    <property type="component" value="Chromosome 1"/>
</dbReference>
<dbReference type="AlphaFoldDB" id="A0A8J5ZHR0"/>
<proteinExistence type="predicted"/>
<name>A0A8J5ZHR0_9ROSI</name>
<organism evidence="2 3">
    <name type="scientific">Gossypium anomalum</name>
    <dbReference type="NCBI Taxonomy" id="47600"/>
    <lineage>
        <taxon>Eukaryota</taxon>
        <taxon>Viridiplantae</taxon>
        <taxon>Streptophyta</taxon>
        <taxon>Embryophyta</taxon>
        <taxon>Tracheophyta</taxon>
        <taxon>Spermatophyta</taxon>
        <taxon>Magnoliopsida</taxon>
        <taxon>eudicotyledons</taxon>
        <taxon>Gunneridae</taxon>
        <taxon>Pentapetalae</taxon>
        <taxon>rosids</taxon>
        <taxon>malvids</taxon>
        <taxon>Malvales</taxon>
        <taxon>Malvaceae</taxon>
        <taxon>Malvoideae</taxon>
        <taxon>Gossypium</taxon>
    </lineage>
</organism>
<dbReference type="OrthoDB" id="1935929at2759"/>
<reference evidence="2 3" key="1">
    <citation type="journal article" date="2021" name="bioRxiv">
        <title>The Gossypium anomalum genome as a resource for cotton improvement and evolutionary analysis of hybrid incompatibility.</title>
        <authorList>
            <person name="Grover C.E."/>
            <person name="Yuan D."/>
            <person name="Arick M.A."/>
            <person name="Miller E.R."/>
            <person name="Hu G."/>
            <person name="Peterson D.G."/>
            <person name="Wendel J.F."/>
            <person name="Udall J.A."/>
        </authorList>
    </citation>
    <scope>NUCLEOTIDE SEQUENCE [LARGE SCALE GENOMIC DNA]</scope>
    <source>
        <strain evidence="2">JFW-Udall</strain>
        <tissue evidence="2">Leaf</tissue>
    </source>
</reference>
<dbReference type="Gene3D" id="3.30.420.10">
    <property type="entry name" value="Ribonuclease H-like superfamily/Ribonuclease H"/>
    <property type="match status" value="1"/>
</dbReference>
<sequence>MSGAKTARFVSKYVQDLNNVKRGKLAFSPITAEWRPPDQGICKINFDTAVDLKMQKSCSGLIVRNWKGETLVTKTTTYENILTGFAAEAAACLQAVVLGLQGVVIKGDSLTVIKKVQNKNKDKSVLNAYIQDIQFHEIRFHFVRREANGKAHDLASKALRMVGSTYLTHNPVVVGVTEAEVDRGWG</sequence>
<dbReference type="PANTHER" id="PTHR47074">
    <property type="entry name" value="BNAC02G40300D PROTEIN"/>
    <property type="match status" value="1"/>
</dbReference>
<dbReference type="InterPro" id="IPR052929">
    <property type="entry name" value="RNase_H-like_EbsB-rel"/>
</dbReference>
<dbReference type="GO" id="GO:0003676">
    <property type="term" value="F:nucleic acid binding"/>
    <property type="evidence" value="ECO:0007669"/>
    <property type="project" value="InterPro"/>
</dbReference>